<dbReference type="Pfam" id="PF08194">
    <property type="entry name" value="DIM"/>
    <property type="match status" value="1"/>
</dbReference>
<evidence type="ECO:0000256" key="7">
    <source>
        <dbReference type="ARBA" id="ARBA00023157"/>
    </source>
</evidence>
<dbReference type="InterPro" id="IPR013172">
    <property type="entry name" value="Bomanin"/>
</dbReference>
<dbReference type="OrthoDB" id="7869521at2759"/>
<keyword evidence="3" id="KW-0964">Secreted</keyword>
<sequence length="128" mass="14081">MALSVNAGSVTIKGQCVDCNKPETTSTTRKPKGGRTTTTVKPKHRTAAKSSDESDEDTRLGEISLDMDSHGHQHIGHRHKRQWGRQIIRTDNNFGNSGYPGYVTTIDGRGQYEPVVRNNDCVGCNIRA</sequence>
<gene>
    <name evidence="9" type="ORF">Dbus_chr2Rg1975</name>
</gene>
<keyword evidence="4" id="KW-0399">Innate immunity</keyword>
<keyword evidence="5" id="KW-0732">Signal</keyword>
<proteinExistence type="inferred from homology"/>
<keyword evidence="10" id="KW-1185">Reference proteome</keyword>
<evidence type="ECO:0000256" key="4">
    <source>
        <dbReference type="ARBA" id="ARBA00022588"/>
    </source>
</evidence>
<comment type="similarity">
    <text evidence="2">Belongs to the bomanin family.</text>
</comment>
<dbReference type="AlphaFoldDB" id="A0A0M4EB30"/>
<evidence type="ECO:0000256" key="3">
    <source>
        <dbReference type="ARBA" id="ARBA00022525"/>
    </source>
</evidence>
<name>A0A0M4EB30_DROBS</name>
<dbReference type="Proteomes" id="UP000494163">
    <property type="component" value="Chromosome 2R"/>
</dbReference>
<evidence type="ECO:0000256" key="1">
    <source>
        <dbReference type="ARBA" id="ARBA00004613"/>
    </source>
</evidence>
<dbReference type="OMA" id="CVGCNIN"/>
<feature type="compositionally biased region" description="Low complexity" evidence="8">
    <location>
        <begin position="24"/>
        <end position="40"/>
    </location>
</feature>
<evidence type="ECO:0000256" key="8">
    <source>
        <dbReference type="SAM" id="MobiDB-lite"/>
    </source>
</evidence>
<evidence type="ECO:0000256" key="5">
    <source>
        <dbReference type="ARBA" id="ARBA00022729"/>
    </source>
</evidence>
<organism evidence="9 10">
    <name type="scientific">Drosophila busckii</name>
    <name type="common">Fruit fly</name>
    <dbReference type="NCBI Taxonomy" id="30019"/>
    <lineage>
        <taxon>Eukaryota</taxon>
        <taxon>Metazoa</taxon>
        <taxon>Ecdysozoa</taxon>
        <taxon>Arthropoda</taxon>
        <taxon>Hexapoda</taxon>
        <taxon>Insecta</taxon>
        <taxon>Pterygota</taxon>
        <taxon>Neoptera</taxon>
        <taxon>Endopterygota</taxon>
        <taxon>Diptera</taxon>
        <taxon>Brachycera</taxon>
        <taxon>Muscomorpha</taxon>
        <taxon>Ephydroidea</taxon>
        <taxon>Drosophilidae</taxon>
        <taxon>Drosophila</taxon>
    </lineage>
</organism>
<keyword evidence="6" id="KW-0391">Immunity</keyword>
<evidence type="ECO:0000313" key="9">
    <source>
        <dbReference type="EMBL" id="ALC42396.1"/>
    </source>
</evidence>
<reference evidence="9 10" key="1">
    <citation type="submission" date="2015-08" db="EMBL/GenBank/DDBJ databases">
        <title>Ancestral chromatin configuration constrains chromatin evolution on differentiating sex chromosomes in Drosophila.</title>
        <authorList>
            <person name="Zhou Q."/>
            <person name="Bachtrog D."/>
        </authorList>
    </citation>
    <scope>NUCLEOTIDE SEQUENCE [LARGE SCALE GENOMIC DNA]</scope>
    <source>
        <tissue evidence="9">Whole larvae</tissue>
    </source>
</reference>
<dbReference type="STRING" id="30019.A0A0M4EB30"/>
<comment type="subcellular location">
    <subcellularLocation>
        <location evidence="1">Secreted</location>
    </subcellularLocation>
</comment>
<accession>A0A0M4EB30</accession>
<evidence type="ECO:0000256" key="6">
    <source>
        <dbReference type="ARBA" id="ARBA00022859"/>
    </source>
</evidence>
<protein>
    <submittedName>
        <fullName evidence="9">CG15067</fullName>
    </submittedName>
</protein>
<feature type="region of interest" description="Disordered" evidence="8">
    <location>
        <begin position="17"/>
        <end position="58"/>
    </location>
</feature>
<dbReference type="GO" id="GO:0005576">
    <property type="term" value="C:extracellular region"/>
    <property type="evidence" value="ECO:0007669"/>
    <property type="project" value="UniProtKB-SubCell"/>
</dbReference>
<dbReference type="GO" id="GO:0045087">
    <property type="term" value="P:innate immune response"/>
    <property type="evidence" value="ECO:0007669"/>
    <property type="project" value="UniProtKB-KW"/>
</dbReference>
<dbReference type="EMBL" id="CP012524">
    <property type="protein sequence ID" value="ALC42396.1"/>
    <property type="molecule type" value="Genomic_DNA"/>
</dbReference>
<evidence type="ECO:0000313" key="10">
    <source>
        <dbReference type="Proteomes" id="UP000494163"/>
    </source>
</evidence>
<evidence type="ECO:0000256" key="2">
    <source>
        <dbReference type="ARBA" id="ARBA00005379"/>
    </source>
</evidence>
<keyword evidence="7" id="KW-1015">Disulfide bond</keyword>